<dbReference type="OrthoDB" id="9801954at2"/>
<proteinExistence type="inferred from homology"/>
<evidence type="ECO:0000259" key="4">
    <source>
        <dbReference type="Pfam" id="PF00535"/>
    </source>
</evidence>
<dbReference type="PANTHER" id="PTHR43685:SF5">
    <property type="entry name" value="GLYCOSYLTRANSFERASE EPSE-RELATED"/>
    <property type="match status" value="1"/>
</dbReference>
<protein>
    <submittedName>
        <fullName evidence="5">Putative glycosyltransferase</fullName>
    </submittedName>
</protein>
<accession>Q1N5A4</accession>
<dbReference type="SUPFAM" id="SSF53448">
    <property type="entry name" value="Nucleotide-diphospho-sugar transferases"/>
    <property type="match status" value="1"/>
</dbReference>
<organism evidence="5 6">
    <name type="scientific">Bermanella marisrubri</name>
    <dbReference type="NCBI Taxonomy" id="207949"/>
    <lineage>
        <taxon>Bacteria</taxon>
        <taxon>Pseudomonadati</taxon>
        <taxon>Pseudomonadota</taxon>
        <taxon>Gammaproteobacteria</taxon>
        <taxon>Oceanospirillales</taxon>
        <taxon>Oceanospirillaceae</taxon>
        <taxon>Bermanella</taxon>
    </lineage>
</organism>
<dbReference type="Gene3D" id="3.90.550.10">
    <property type="entry name" value="Spore Coat Polysaccharide Biosynthesis Protein SpsA, Chain A"/>
    <property type="match status" value="1"/>
</dbReference>
<dbReference type="EMBL" id="AAQH01000002">
    <property type="protein sequence ID" value="EAT13144.1"/>
    <property type="molecule type" value="Genomic_DNA"/>
</dbReference>
<dbReference type="Proteomes" id="UP000004263">
    <property type="component" value="Unassembled WGS sequence"/>
</dbReference>
<evidence type="ECO:0000313" key="6">
    <source>
        <dbReference type="Proteomes" id="UP000004263"/>
    </source>
</evidence>
<dbReference type="InterPro" id="IPR029044">
    <property type="entry name" value="Nucleotide-diphossugar_trans"/>
</dbReference>
<gene>
    <name evidence="5" type="ORF">RED65_00250</name>
</gene>
<dbReference type="InterPro" id="IPR001173">
    <property type="entry name" value="Glyco_trans_2-like"/>
</dbReference>
<keyword evidence="6" id="KW-1185">Reference proteome</keyword>
<dbReference type="PANTHER" id="PTHR43685">
    <property type="entry name" value="GLYCOSYLTRANSFERASE"/>
    <property type="match status" value="1"/>
</dbReference>
<dbReference type="InterPro" id="IPR050834">
    <property type="entry name" value="Glycosyltransf_2"/>
</dbReference>
<dbReference type="STRING" id="207949.RED65_00250"/>
<evidence type="ECO:0000313" key="5">
    <source>
        <dbReference type="EMBL" id="EAT13144.1"/>
    </source>
</evidence>
<feature type="domain" description="Glycosyltransferase 2-like" evidence="4">
    <location>
        <begin position="4"/>
        <end position="132"/>
    </location>
</feature>
<dbReference type="RefSeq" id="WP_007017530.1">
    <property type="nucleotide sequence ID" value="NZ_CH724114.1"/>
</dbReference>
<dbReference type="Pfam" id="PF00535">
    <property type="entry name" value="Glycos_transf_2"/>
    <property type="match status" value="1"/>
</dbReference>
<comment type="caution">
    <text evidence="5">The sequence shown here is derived from an EMBL/GenBank/DDBJ whole genome shotgun (WGS) entry which is preliminary data.</text>
</comment>
<dbReference type="HOGENOM" id="CLU_025996_0_9_6"/>
<dbReference type="AlphaFoldDB" id="Q1N5A4"/>
<name>Q1N5A4_9GAMM</name>
<comment type="similarity">
    <text evidence="1">Belongs to the glycosyltransferase 2 family.</text>
</comment>
<sequence>MNFSVLMSVYIKETSENLAECLDSLCRQSVKPNQVVLVEDGPISDSLHEIIEEYRQTLNIHSVTLEENQGLAKALNEGLKFCEYDLVARMDSDDISLPSRFEKQLDFMEQNPNIDASSGYIDEFDASGKVVSTRKLPILPGDVKIFAKKRSPLSHPATIFRKQAVLSVGGYPELYPEDYLLWVKMIINGSNLANIPEVLLKMRTDQAFITRRGYEFLKGEIKIYQYMRAEGFISYFEYCKIILIRSALRLSPNFLKVMFYKFAR</sequence>
<evidence type="ECO:0000256" key="1">
    <source>
        <dbReference type="ARBA" id="ARBA00006739"/>
    </source>
</evidence>
<evidence type="ECO:0000256" key="3">
    <source>
        <dbReference type="ARBA" id="ARBA00022679"/>
    </source>
</evidence>
<evidence type="ECO:0000256" key="2">
    <source>
        <dbReference type="ARBA" id="ARBA00022676"/>
    </source>
</evidence>
<keyword evidence="2" id="KW-0328">Glycosyltransferase</keyword>
<keyword evidence="3 5" id="KW-0808">Transferase</keyword>
<dbReference type="GO" id="GO:0016757">
    <property type="term" value="F:glycosyltransferase activity"/>
    <property type="evidence" value="ECO:0007669"/>
    <property type="project" value="UniProtKB-KW"/>
</dbReference>
<reference evidence="5 6" key="1">
    <citation type="submission" date="2006-03" db="EMBL/GenBank/DDBJ databases">
        <authorList>
            <person name="Pinhassi J."/>
            <person name="Pedros-Alio C."/>
            <person name="Ferriera S."/>
            <person name="Johnson J."/>
            <person name="Kravitz S."/>
            <person name="Halpern A."/>
            <person name="Remington K."/>
            <person name="Beeson K."/>
            <person name="Tran B."/>
            <person name="Rogers Y.-H."/>
            <person name="Friedman R."/>
            <person name="Venter J.C."/>
        </authorList>
    </citation>
    <scope>NUCLEOTIDE SEQUENCE [LARGE SCALE GENOMIC DNA]</scope>
    <source>
        <strain evidence="5 6">RED65</strain>
    </source>
</reference>